<reference evidence="3 4" key="1">
    <citation type="submission" date="2019-04" db="EMBL/GenBank/DDBJ databases">
        <authorList>
            <person name="Poehlein A."/>
            <person name="Bengelsdorf F.R."/>
            <person name="Duerre P."/>
            <person name="Daniel R."/>
        </authorList>
    </citation>
    <scope>NUCLEOTIDE SEQUENCE [LARGE SCALE GENOMIC DNA]</scope>
    <source>
        <strain evidence="3 4">BS-1</strain>
    </source>
</reference>
<evidence type="ECO:0000313" key="3">
    <source>
        <dbReference type="EMBL" id="TGJ76904.1"/>
    </source>
</evidence>
<feature type="transmembrane region" description="Helical" evidence="2">
    <location>
        <begin position="512"/>
        <end position="535"/>
    </location>
</feature>
<protein>
    <submittedName>
        <fullName evidence="3">ABC-type uncharacterized transport system</fullName>
    </submittedName>
</protein>
<organism evidence="3 4">
    <name type="scientific">Caproiciproducens galactitolivorans</name>
    <dbReference type="NCBI Taxonomy" id="642589"/>
    <lineage>
        <taxon>Bacteria</taxon>
        <taxon>Bacillati</taxon>
        <taxon>Bacillota</taxon>
        <taxon>Clostridia</taxon>
        <taxon>Eubacteriales</taxon>
        <taxon>Acutalibacteraceae</taxon>
        <taxon>Caproiciproducens</taxon>
    </lineage>
</organism>
<dbReference type="EMBL" id="SRMQ01000003">
    <property type="protein sequence ID" value="TGJ76904.1"/>
    <property type="molecule type" value="Genomic_DNA"/>
</dbReference>
<feature type="transmembrane region" description="Helical" evidence="2">
    <location>
        <begin position="67"/>
        <end position="90"/>
    </location>
</feature>
<sequence>MTNENKKNPASPVTEEASQPAAETAAKETAQAEEKSGKKSKKPKKAKKNRRSFKEVVKTEKFRRSGISAAFTAGFIVVVILINVIVGLLGERYPSMNVDLTKNHTNTLSTQAASIVDKVKTPVTIYIIATESQTKSDRIIAGYSQVGELAAKMAERNRNISVKYIDLDTNPTFASDYRSDNITVGNVIIRSDKRYRVLTVTDLFNVSYNPDGTMGGTSMVDSALASGLNSVISESVSIAAFDTGHSEQMDTTTYKKLLSNNSFETKDFNLLTDAIPTGARLVVLGCPTTDYTDSEIQKLDAFLSSSSLAGDRSLLITFHPSQTAMPKLSAFLKEWGISVTPQTIVVESDSSKYYTSDPSFILSNLETTLDLGGSSSYNKYYTTPQSSPINILYDTKGTRQTYSLSKSNDTCYLVDNNTKEGDKPAKAAYHTGVLSQDTVKAGGKEYKANVIALGSTTMFNSDILAPNTFANAAYLVDLSRYATGTTNATTAITETPVDTNVQDIDLSTGTSILLGLGVFTLLIPLTIVIAGICVYRRRRHL</sequence>
<gene>
    <name evidence="3" type="ORF">CAGA_09770</name>
</gene>
<keyword evidence="2" id="KW-1133">Transmembrane helix</keyword>
<proteinExistence type="predicted"/>
<keyword evidence="2" id="KW-0812">Transmembrane</keyword>
<feature type="compositionally biased region" description="Basic residues" evidence="1">
    <location>
        <begin position="38"/>
        <end position="51"/>
    </location>
</feature>
<dbReference type="RefSeq" id="WP_135658368.1">
    <property type="nucleotide sequence ID" value="NZ_SRMQ01000003.1"/>
</dbReference>
<dbReference type="AlphaFoldDB" id="A0A4Z0XZK6"/>
<evidence type="ECO:0000256" key="2">
    <source>
        <dbReference type="SAM" id="Phobius"/>
    </source>
</evidence>
<evidence type="ECO:0000256" key="1">
    <source>
        <dbReference type="SAM" id="MobiDB-lite"/>
    </source>
</evidence>
<comment type="caution">
    <text evidence="3">The sequence shown here is derived from an EMBL/GenBank/DDBJ whole genome shotgun (WGS) entry which is preliminary data.</text>
</comment>
<accession>A0A4Z0XZK6</accession>
<keyword evidence="4" id="KW-1185">Reference proteome</keyword>
<feature type="region of interest" description="Disordered" evidence="1">
    <location>
        <begin position="1"/>
        <end position="55"/>
    </location>
</feature>
<keyword evidence="2" id="KW-0472">Membrane</keyword>
<dbReference type="Proteomes" id="UP000297714">
    <property type="component" value="Unassembled WGS sequence"/>
</dbReference>
<evidence type="ECO:0000313" key="4">
    <source>
        <dbReference type="Proteomes" id="UP000297714"/>
    </source>
</evidence>
<name>A0A4Z0XZK6_9FIRM</name>
<dbReference type="OrthoDB" id="1863469at2"/>